<proteinExistence type="predicted"/>
<evidence type="ECO:0000313" key="1">
    <source>
        <dbReference type="EMBL" id="PJC02154.1"/>
    </source>
</evidence>
<protein>
    <recommendedName>
        <fullName evidence="3">Methyltransferase type 11 domain-containing protein</fullName>
    </recommendedName>
</protein>
<dbReference type="InterPro" id="IPR029063">
    <property type="entry name" value="SAM-dependent_MTases_sf"/>
</dbReference>
<name>A0A2M8DS00_9BACT</name>
<reference evidence="2" key="1">
    <citation type="submission" date="2017-09" db="EMBL/GenBank/DDBJ databases">
        <title>Depth-based differentiation of microbial function through sediment-hosted aquifers and enrichment of novel symbionts in the deep terrestrial subsurface.</title>
        <authorList>
            <person name="Probst A.J."/>
            <person name="Ladd B."/>
            <person name="Jarett J.K."/>
            <person name="Geller-Mcgrath D.E."/>
            <person name="Sieber C.M.K."/>
            <person name="Emerson J.B."/>
            <person name="Anantharaman K."/>
            <person name="Thomas B.C."/>
            <person name="Malmstrom R."/>
            <person name="Stieglmeier M."/>
            <person name="Klingl A."/>
            <person name="Woyke T."/>
            <person name="Ryan C.M."/>
            <person name="Banfield J.F."/>
        </authorList>
    </citation>
    <scope>NUCLEOTIDE SEQUENCE [LARGE SCALE GENOMIC DNA]</scope>
</reference>
<evidence type="ECO:0008006" key="3">
    <source>
        <dbReference type="Google" id="ProtNLM"/>
    </source>
</evidence>
<dbReference type="EMBL" id="PFSY01000043">
    <property type="protein sequence ID" value="PJC02154.1"/>
    <property type="molecule type" value="Genomic_DNA"/>
</dbReference>
<accession>A0A2M8DS00</accession>
<organism evidence="1 2">
    <name type="scientific">Candidatus Komeilibacteria bacterium CG_4_9_14_0_8_um_filter_36_9</name>
    <dbReference type="NCBI Taxonomy" id="1974473"/>
    <lineage>
        <taxon>Bacteria</taxon>
        <taxon>Candidatus Komeiliibacteriota</taxon>
    </lineage>
</organism>
<dbReference type="SUPFAM" id="SSF53335">
    <property type="entry name" value="S-adenosyl-L-methionine-dependent methyltransferases"/>
    <property type="match status" value="1"/>
</dbReference>
<dbReference type="Proteomes" id="UP000230136">
    <property type="component" value="Unassembled WGS sequence"/>
</dbReference>
<dbReference type="Gene3D" id="3.40.50.150">
    <property type="entry name" value="Vaccinia Virus protein VP39"/>
    <property type="match status" value="1"/>
</dbReference>
<comment type="caution">
    <text evidence="1">The sequence shown here is derived from an EMBL/GenBank/DDBJ whole genome shotgun (WGS) entry which is preliminary data.</text>
</comment>
<evidence type="ECO:0000313" key="2">
    <source>
        <dbReference type="Proteomes" id="UP000230136"/>
    </source>
</evidence>
<sequence length="130" mass="15628">METPNNVKLDLLIINNTLHELNTPKDQSWYLDKFFKNIPNVLKLEGRIILADHYYDENIPDEEVEASRKEQFEKIKHADERNKFILPNLLKQKIQEYGYDVISYDEVRVTPEINKRYYIFVIKKQEEIPS</sequence>
<gene>
    <name evidence="1" type="ORF">CO073_00950</name>
</gene>
<dbReference type="AlphaFoldDB" id="A0A2M8DS00"/>